<organism evidence="14">
    <name type="scientific">Caenorhabditis remanei</name>
    <name type="common">Caenorhabditis vulgaris</name>
    <dbReference type="NCBI Taxonomy" id="31234"/>
    <lineage>
        <taxon>Eukaryota</taxon>
        <taxon>Metazoa</taxon>
        <taxon>Ecdysozoa</taxon>
        <taxon>Nematoda</taxon>
        <taxon>Chromadorea</taxon>
        <taxon>Rhabditida</taxon>
        <taxon>Rhabditina</taxon>
        <taxon>Rhabditomorpha</taxon>
        <taxon>Rhabditoidea</taxon>
        <taxon>Rhabditidae</taxon>
        <taxon>Peloderinae</taxon>
        <taxon>Caenorhabditis</taxon>
    </lineage>
</organism>
<dbReference type="STRING" id="31234.E3NIE8"/>
<evidence type="ECO:0000256" key="4">
    <source>
        <dbReference type="ARBA" id="ARBA00022676"/>
    </source>
</evidence>
<feature type="transmembrane region" description="Helical" evidence="12">
    <location>
        <begin position="7"/>
        <end position="26"/>
    </location>
</feature>
<dbReference type="AlphaFoldDB" id="E3NIE8"/>
<proteinExistence type="inferred from homology"/>
<dbReference type="GO" id="GO:0016020">
    <property type="term" value="C:membrane"/>
    <property type="evidence" value="ECO:0007669"/>
    <property type="project" value="UniProtKB-SubCell"/>
</dbReference>
<feature type="transmembrane region" description="Helical" evidence="12">
    <location>
        <begin position="515"/>
        <end position="538"/>
    </location>
</feature>
<dbReference type="PANTHER" id="PTHR48043:SF50">
    <property type="entry name" value="UDP-GLUCURONOSYLTRANSFERASE"/>
    <property type="match status" value="1"/>
</dbReference>
<evidence type="ECO:0000256" key="2">
    <source>
        <dbReference type="ARBA" id="ARBA00009995"/>
    </source>
</evidence>
<evidence type="ECO:0000256" key="11">
    <source>
        <dbReference type="RuleBase" id="RU003718"/>
    </source>
</evidence>
<dbReference type="Proteomes" id="UP000008281">
    <property type="component" value="Unassembled WGS sequence"/>
</dbReference>
<dbReference type="Gene3D" id="3.40.50.2000">
    <property type="entry name" value="Glycogen Phosphorylase B"/>
    <property type="match status" value="2"/>
</dbReference>
<dbReference type="OMA" id="DTHEPNF"/>
<evidence type="ECO:0000256" key="7">
    <source>
        <dbReference type="ARBA" id="ARBA00022729"/>
    </source>
</evidence>
<evidence type="ECO:0000313" key="14">
    <source>
        <dbReference type="Proteomes" id="UP000008281"/>
    </source>
</evidence>
<keyword evidence="8 12" id="KW-1133">Transmembrane helix</keyword>
<evidence type="ECO:0000313" key="13">
    <source>
        <dbReference type="EMBL" id="EFO98952.1"/>
    </source>
</evidence>
<dbReference type="Pfam" id="PF00201">
    <property type="entry name" value="UDPGT"/>
    <property type="match status" value="2"/>
</dbReference>
<dbReference type="EMBL" id="DS268699">
    <property type="protein sequence ID" value="EFO98952.1"/>
    <property type="molecule type" value="Genomic_DNA"/>
</dbReference>
<protein>
    <recommendedName>
        <fullName evidence="3">glucuronosyltransferase</fullName>
        <ecNumber evidence="3">2.4.1.17</ecNumber>
    </recommendedName>
</protein>
<evidence type="ECO:0000256" key="1">
    <source>
        <dbReference type="ARBA" id="ARBA00004167"/>
    </source>
</evidence>
<dbReference type="InParanoid" id="E3NIE8"/>
<dbReference type="eggNOG" id="KOG1192">
    <property type="taxonomic scope" value="Eukaryota"/>
</dbReference>
<dbReference type="FunCoup" id="E3NIE8">
    <property type="interactions" value="6"/>
</dbReference>
<dbReference type="GO" id="GO:0015020">
    <property type="term" value="F:glucuronosyltransferase activity"/>
    <property type="evidence" value="ECO:0007669"/>
    <property type="project" value="UniProtKB-EC"/>
</dbReference>
<evidence type="ECO:0000256" key="10">
    <source>
        <dbReference type="ARBA" id="ARBA00047475"/>
    </source>
</evidence>
<dbReference type="FunFam" id="3.40.50.2000:FF:000038">
    <property type="entry name" value="UDP-GlucuronosylTransferase"/>
    <property type="match status" value="1"/>
</dbReference>
<dbReference type="InterPro" id="IPR050271">
    <property type="entry name" value="UDP-glycosyltransferase"/>
</dbReference>
<dbReference type="HOGENOM" id="CLU_012949_1_4_1"/>
<dbReference type="CDD" id="cd03784">
    <property type="entry name" value="GT1_Gtf-like"/>
    <property type="match status" value="1"/>
</dbReference>
<dbReference type="FunFam" id="3.40.50.2000:FF:000204">
    <property type="entry name" value="UDP-glucuronosyltransferase"/>
    <property type="match status" value="1"/>
</dbReference>
<dbReference type="InterPro" id="IPR002213">
    <property type="entry name" value="UDP_glucos_trans"/>
</dbReference>
<dbReference type="PROSITE" id="PS00375">
    <property type="entry name" value="UDPGT"/>
    <property type="match status" value="1"/>
</dbReference>
<keyword evidence="9 12" id="KW-0472">Membrane</keyword>
<evidence type="ECO:0000256" key="6">
    <source>
        <dbReference type="ARBA" id="ARBA00022692"/>
    </source>
</evidence>
<comment type="catalytic activity">
    <reaction evidence="10">
        <text>glucuronate acceptor + UDP-alpha-D-glucuronate = acceptor beta-D-glucuronoside + UDP + H(+)</text>
        <dbReference type="Rhea" id="RHEA:21032"/>
        <dbReference type="ChEBI" id="CHEBI:15378"/>
        <dbReference type="ChEBI" id="CHEBI:58052"/>
        <dbReference type="ChEBI" id="CHEBI:58223"/>
        <dbReference type="ChEBI" id="CHEBI:132367"/>
        <dbReference type="ChEBI" id="CHEBI:132368"/>
        <dbReference type="EC" id="2.4.1.17"/>
    </reaction>
</comment>
<keyword evidence="6 12" id="KW-0812">Transmembrane</keyword>
<keyword evidence="14" id="KW-1185">Reference proteome</keyword>
<comment type="subcellular location">
    <subcellularLocation>
        <location evidence="1">Membrane</location>
        <topology evidence="1">Single-pass membrane protein</topology>
    </subcellularLocation>
</comment>
<name>E3NIE8_CAERE</name>
<accession>E3NIE8</accession>
<keyword evidence="4 11" id="KW-0328">Glycosyltransferase</keyword>
<evidence type="ECO:0000256" key="3">
    <source>
        <dbReference type="ARBA" id="ARBA00012544"/>
    </source>
</evidence>
<dbReference type="OrthoDB" id="5835829at2759"/>
<dbReference type="EC" id="2.4.1.17" evidence="3"/>
<keyword evidence="5 11" id="KW-0808">Transferase</keyword>
<evidence type="ECO:0000256" key="8">
    <source>
        <dbReference type="ARBA" id="ARBA00022989"/>
    </source>
</evidence>
<evidence type="ECO:0000256" key="5">
    <source>
        <dbReference type="ARBA" id="ARBA00022679"/>
    </source>
</evidence>
<keyword evidence="7" id="KW-0732">Signal</keyword>
<sequence length="553" mass="63547">MFKNFHFLFLIAPIYSINVLVLSPAFGGSHMNFMAHLADTLTEAGHNVTFLIPVADEARKNQLGVKVTTDVVIVEQDEIMSKETLIVDDHMDAMWTLDTHEPNFEEMFSWFHRIMELSCANFLRNTEVFDLMKTRNFDVAILEPLSVCGLGFFKKLGIEKTILASSCSLYDFLLPDIGEPEEHSYVPCEYFRKPNRFNYHENTQNPNFPALSSQSGDQMTLSERYKNYRFSKETKKTMDKMFDKETEIYQKYLGADIPDWRELLPSASLFFTNSNPYLDFPRPVIQKTIPIGGISVNMDKIKSTKLDDHWNEILDQRPLNMLISFGSMVKSSQMPLEWRENLIKVIASHPDVTFIWKYETNDTAFAGHLENVVFSKWVPQTALLNDARLTAFLTHGGLGSTNELAHCGKPAVMVPIFGDQVRNANMLSRHHGAIFVWKNDLGDFEILKNAVHSILYDEKYKRNARHLADILENQPHQPKDLVVKHTEFLARFGPFPKMDPHGRSLHFIARNFIDVYAALIGSYFLLGSVSYVVLRFLFSKLPVKLVRKVKKNL</sequence>
<evidence type="ECO:0000256" key="12">
    <source>
        <dbReference type="SAM" id="Phobius"/>
    </source>
</evidence>
<dbReference type="PANTHER" id="PTHR48043">
    <property type="entry name" value="EG:EG0003.4 PROTEIN-RELATED"/>
    <property type="match status" value="1"/>
</dbReference>
<reference evidence="13" key="1">
    <citation type="submission" date="2007-07" db="EMBL/GenBank/DDBJ databases">
        <title>PCAP assembly of the Caenorhabditis remanei genome.</title>
        <authorList>
            <consortium name="The Caenorhabditis remanei Sequencing Consortium"/>
            <person name="Wilson R.K."/>
        </authorList>
    </citation>
    <scope>NUCLEOTIDE SEQUENCE [LARGE SCALE GENOMIC DNA]</scope>
    <source>
        <strain evidence="13">PB4641</strain>
    </source>
</reference>
<dbReference type="InterPro" id="IPR035595">
    <property type="entry name" value="UDP_glycos_trans_CS"/>
</dbReference>
<comment type="similarity">
    <text evidence="2 11">Belongs to the UDP-glycosyltransferase family.</text>
</comment>
<dbReference type="SUPFAM" id="SSF53756">
    <property type="entry name" value="UDP-Glycosyltransferase/glycogen phosphorylase"/>
    <property type="match status" value="1"/>
</dbReference>
<evidence type="ECO:0000256" key="9">
    <source>
        <dbReference type="ARBA" id="ARBA00023136"/>
    </source>
</evidence>
<gene>
    <name evidence="13" type="ORF">CRE_05260</name>
</gene>